<dbReference type="Gene3D" id="1.10.10.10">
    <property type="entry name" value="Winged helix-like DNA-binding domain superfamily/Winged helix DNA-binding domain"/>
    <property type="match status" value="1"/>
</dbReference>
<evidence type="ECO:0000259" key="9">
    <source>
        <dbReference type="PROSITE" id="PS50110"/>
    </source>
</evidence>
<comment type="subcellular location">
    <subcellularLocation>
        <location evidence="1">Cytoplasm</location>
    </subcellularLocation>
</comment>
<dbReference type="PROSITE" id="PS50110">
    <property type="entry name" value="RESPONSE_REGULATORY"/>
    <property type="match status" value="1"/>
</dbReference>
<evidence type="ECO:0000313" key="11">
    <source>
        <dbReference type="EMBL" id="KIY22807.1"/>
    </source>
</evidence>
<keyword evidence="3" id="KW-0902">Two-component regulatory system</keyword>
<dbReference type="GO" id="GO:0000156">
    <property type="term" value="F:phosphorelay response regulator activity"/>
    <property type="evidence" value="ECO:0007669"/>
    <property type="project" value="TreeGrafter"/>
</dbReference>
<evidence type="ECO:0000256" key="2">
    <source>
        <dbReference type="ARBA" id="ARBA00022553"/>
    </source>
</evidence>
<dbReference type="PATRIC" id="fig|285983.3.peg.3879"/>
<evidence type="ECO:0000256" key="7">
    <source>
        <dbReference type="PROSITE-ProRule" id="PRU00169"/>
    </source>
</evidence>
<feature type="domain" description="OmpR/PhoB-type" evidence="10">
    <location>
        <begin position="137"/>
        <end position="235"/>
    </location>
</feature>
<feature type="DNA-binding region" description="OmpR/PhoB-type" evidence="8">
    <location>
        <begin position="137"/>
        <end position="235"/>
    </location>
</feature>
<dbReference type="SUPFAM" id="SSF46894">
    <property type="entry name" value="C-terminal effector domain of the bipartite response regulators"/>
    <property type="match status" value="1"/>
</dbReference>
<evidence type="ECO:0000313" key="12">
    <source>
        <dbReference type="Proteomes" id="UP000032512"/>
    </source>
</evidence>
<dbReference type="Pfam" id="PF00072">
    <property type="entry name" value="Response_reg"/>
    <property type="match status" value="1"/>
</dbReference>
<dbReference type="PANTHER" id="PTHR48111:SF21">
    <property type="entry name" value="DNA-BINDING DUAL MASTER TRANSCRIPTIONAL REGULATOR RPAA"/>
    <property type="match status" value="1"/>
</dbReference>
<dbReference type="CDD" id="cd00383">
    <property type="entry name" value="trans_reg_C"/>
    <property type="match status" value="1"/>
</dbReference>
<evidence type="ECO:0000256" key="5">
    <source>
        <dbReference type="ARBA" id="ARBA00023125"/>
    </source>
</evidence>
<dbReference type="EMBL" id="JXIQ01000038">
    <property type="protein sequence ID" value="KIY22807.1"/>
    <property type="molecule type" value="Genomic_DNA"/>
</dbReference>
<keyword evidence="2 7" id="KW-0597">Phosphoprotein</keyword>
<dbReference type="GO" id="GO:0000976">
    <property type="term" value="F:transcription cis-regulatory region binding"/>
    <property type="evidence" value="ECO:0007669"/>
    <property type="project" value="TreeGrafter"/>
</dbReference>
<dbReference type="InterPro" id="IPR001789">
    <property type="entry name" value="Sig_transdc_resp-reg_receiver"/>
</dbReference>
<dbReference type="InterPro" id="IPR016032">
    <property type="entry name" value="Sig_transdc_resp-reg_C-effctor"/>
</dbReference>
<dbReference type="SMART" id="SM00862">
    <property type="entry name" value="Trans_reg_C"/>
    <property type="match status" value="1"/>
</dbReference>
<dbReference type="PANTHER" id="PTHR48111">
    <property type="entry name" value="REGULATOR OF RPOS"/>
    <property type="match status" value="1"/>
</dbReference>
<dbReference type="InterPro" id="IPR036388">
    <property type="entry name" value="WH-like_DNA-bd_sf"/>
</dbReference>
<sequence>MSTIAIVEDDPTVFEMLQVFLIRDGYKIQRFSDSTGVIEYIQQTPPDLLLLDWMLPGVSGITLLQEIRKITTTLPIIMLTAKDDVVDLVIGLEGGADDYVTKPFSPFALLARIKAHLRRMETFGSITQVVTSNQIQDNFIAGQNYQINLDTREVVLHNQMIESLTPKEFDILVFLARHPKHVFSREQLIETIWGYDYIGDDRTVDAHIKRLRRKISTPPYSWIHTVWGSGYKFDGDIVDET</sequence>
<dbReference type="GO" id="GO:0005829">
    <property type="term" value="C:cytosol"/>
    <property type="evidence" value="ECO:0007669"/>
    <property type="project" value="TreeGrafter"/>
</dbReference>
<feature type="modified residue" description="4-aspartylphosphate" evidence="7">
    <location>
        <position position="52"/>
    </location>
</feature>
<keyword evidence="6" id="KW-0804">Transcription</keyword>
<evidence type="ECO:0000256" key="1">
    <source>
        <dbReference type="ARBA" id="ARBA00004496"/>
    </source>
</evidence>
<dbReference type="FunFam" id="1.10.10.10:FF:000018">
    <property type="entry name" value="DNA-binding response regulator ResD"/>
    <property type="match status" value="1"/>
</dbReference>
<feature type="domain" description="Response regulatory" evidence="9">
    <location>
        <begin position="3"/>
        <end position="117"/>
    </location>
</feature>
<dbReference type="Gene3D" id="6.10.250.690">
    <property type="match status" value="1"/>
</dbReference>
<dbReference type="PROSITE" id="PS51755">
    <property type="entry name" value="OMPR_PHOB"/>
    <property type="match status" value="1"/>
</dbReference>
<evidence type="ECO:0000256" key="8">
    <source>
        <dbReference type="PROSITE-ProRule" id="PRU01091"/>
    </source>
</evidence>
<dbReference type="GO" id="GO:0032993">
    <property type="term" value="C:protein-DNA complex"/>
    <property type="evidence" value="ECO:0007669"/>
    <property type="project" value="TreeGrafter"/>
</dbReference>
<comment type="caution">
    <text evidence="11">The sequence shown here is derived from an EMBL/GenBank/DDBJ whole genome shotgun (WGS) entry which is preliminary data.</text>
</comment>
<dbReference type="InterPro" id="IPR011006">
    <property type="entry name" value="CheY-like_superfamily"/>
</dbReference>
<name>A0A0D6ZBD9_9BACI</name>
<keyword evidence="5 8" id="KW-0238">DNA-binding</keyword>
<proteinExistence type="predicted"/>
<dbReference type="GO" id="GO:0006355">
    <property type="term" value="P:regulation of DNA-templated transcription"/>
    <property type="evidence" value="ECO:0007669"/>
    <property type="project" value="InterPro"/>
</dbReference>
<evidence type="ECO:0000256" key="3">
    <source>
        <dbReference type="ARBA" id="ARBA00023012"/>
    </source>
</evidence>
<dbReference type="OrthoDB" id="9790442at2"/>
<evidence type="ECO:0008006" key="13">
    <source>
        <dbReference type="Google" id="ProtNLM"/>
    </source>
</evidence>
<dbReference type="Gene3D" id="3.40.50.2300">
    <property type="match status" value="1"/>
</dbReference>
<evidence type="ECO:0000259" key="10">
    <source>
        <dbReference type="PROSITE" id="PS51755"/>
    </source>
</evidence>
<evidence type="ECO:0000256" key="6">
    <source>
        <dbReference type="ARBA" id="ARBA00023163"/>
    </source>
</evidence>
<dbReference type="SMART" id="SM00448">
    <property type="entry name" value="REC"/>
    <property type="match status" value="1"/>
</dbReference>
<evidence type="ECO:0000256" key="4">
    <source>
        <dbReference type="ARBA" id="ARBA00023015"/>
    </source>
</evidence>
<dbReference type="InterPro" id="IPR001867">
    <property type="entry name" value="OmpR/PhoB-type_DNA-bd"/>
</dbReference>
<dbReference type="InterPro" id="IPR039420">
    <property type="entry name" value="WalR-like"/>
</dbReference>
<reference evidence="11 12" key="1">
    <citation type="submission" date="2015-01" db="EMBL/GenBank/DDBJ databases">
        <title>Draft genome sequences of the supercritical CO2 tolerant bacteria Bacillus subterraneus MITOT1 and Bacillus cereus MIT0214.</title>
        <authorList>
            <person name="Peet K.C."/>
            <person name="Thompson J.R."/>
        </authorList>
    </citation>
    <scope>NUCLEOTIDE SEQUENCE [LARGE SCALE GENOMIC DNA]</scope>
    <source>
        <strain evidence="11 12">MITOT1</strain>
    </source>
</reference>
<dbReference type="Proteomes" id="UP000032512">
    <property type="component" value="Unassembled WGS sequence"/>
</dbReference>
<dbReference type="SUPFAM" id="SSF52172">
    <property type="entry name" value="CheY-like"/>
    <property type="match status" value="1"/>
</dbReference>
<keyword evidence="4" id="KW-0805">Transcription regulation</keyword>
<accession>A0A0D6ZBD9</accession>
<keyword evidence="12" id="KW-1185">Reference proteome</keyword>
<protein>
    <recommendedName>
        <fullName evidence="13">DNA-binding response regulator</fullName>
    </recommendedName>
</protein>
<dbReference type="AlphaFoldDB" id="A0A0D6ZBD9"/>
<gene>
    <name evidence="11" type="ORF">UB32_06580</name>
</gene>
<dbReference type="Pfam" id="PF00486">
    <property type="entry name" value="Trans_reg_C"/>
    <property type="match status" value="1"/>
</dbReference>
<organism evidence="11 12">
    <name type="scientific">Mesobacillus subterraneus</name>
    <dbReference type="NCBI Taxonomy" id="285983"/>
    <lineage>
        <taxon>Bacteria</taxon>
        <taxon>Bacillati</taxon>
        <taxon>Bacillota</taxon>
        <taxon>Bacilli</taxon>
        <taxon>Bacillales</taxon>
        <taxon>Bacillaceae</taxon>
        <taxon>Mesobacillus</taxon>
    </lineage>
</organism>